<evidence type="ECO:0000256" key="1">
    <source>
        <dbReference type="SAM" id="MobiDB-lite"/>
    </source>
</evidence>
<accession>A0A8H4UPE2</accession>
<keyword evidence="3" id="KW-1185">Reference proteome</keyword>
<gene>
    <name evidence="2" type="ORF">FZEAL_3089</name>
</gene>
<dbReference type="AlphaFoldDB" id="A0A8H4UPE2"/>
<evidence type="ECO:0000313" key="3">
    <source>
        <dbReference type="Proteomes" id="UP000635477"/>
    </source>
</evidence>
<dbReference type="EMBL" id="JABEYC010000189">
    <property type="protein sequence ID" value="KAF4981037.1"/>
    <property type="molecule type" value="Genomic_DNA"/>
</dbReference>
<reference evidence="2" key="1">
    <citation type="journal article" date="2020" name="BMC Genomics">
        <title>Correction to: Identification and distribution of gene clusters required for synthesis of sphingolipid metabolism inhibitors in diverse species of the filamentous fungus Fusarium.</title>
        <authorList>
            <person name="Kim H.S."/>
            <person name="Lohmar J.M."/>
            <person name="Busman M."/>
            <person name="Brown D.W."/>
            <person name="Naumann T.A."/>
            <person name="Divon H.H."/>
            <person name="Lysoe E."/>
            <person name="Uhlig S."/>
            <person name="Proctor R.H."/>
        </authorList>
    </citation>
    <scope>NUCLEOTIDE SEQUENCE</scope>
    <source>
        <strain evidence="2">NRRL 22465</strain>
    </source>
</reference>
<organism evidence="2 3">
    <name type="scientific">Fusarium zealandicum</name>
    <dbReference type="NCBI Taxonomy" id="1053134"/>
    <lineage>
        <taxon>Eukaryota</taxon>
        <taxon>Fungi</taxon>
        <taxon>Dikarya</taxon>
        <taxon>Ascomycota</taxon>
        <taxon>Pezizomycotina</taxon>
        <taxon>Sordariomycetes</taxon>
        <taxon>Hypocreomycetidae</taxon>
        <taxon>Hypocreales</taxon>
        <taxon>Nectriaceae</taxon>
        <taxon>Fusarium</taxon>
        <taxon>Fusarium staphyleae species complex</taxon>
    </lineage>
</organism>
<proteinExistence type="predicted"/>
<feature type="region of interest" description="Disordered" evidence="1">
    <location>
        <begin position="47"/>
        <end position="78"/>
    </location>
</feature>
<name>A0A8H4UPE2_9HYPO</name>
<protein>
    <submittedName>
        <fullName evidence="2">Uncharacterized protein</fullName>
    </submittedName>
</protein>
<feature type="compositionally biased region" description="Basic and acidic residues" evidence="1">
    <location>
        <begin position="47"/>
        <end position="69"/>
    </location>
</feature>
<comment type="caution">
    <text evidence="2">The sequence shown here is derived from an EMBL/GenBank/DDBJ whole genome shotgun (WGS) entry which is preliminary data.</text>
</comment>
<evidence type="ECO:0000313" key="2">
    <source>
        <dbReference type="EMBL" id="KAF4981037.1"/>
    </source>
</evidence>
<reference evidence="2" key="2">
    <citation type="submission" date="2020-05" db="EMBL/GenBank/DDBJ databases">
        <authorList>
            <person name="Kim H.-S."/>
            <person name="Proctor R.H."/>
            <person name="Brown D.W."/>
        </authorList>
    </citation>
    <scope>NUCLEOTIDE SEQUENCE</scope>
    <source>
        <strain evidence="2">NRRL 22465</strain>
    </source>
</reference>
<dbReference type="Proteomes" id="UP000635477">
    <property type="component" value="Unassembled WGS sequence"/>
</dbReference>
<sequence length="138" mass="15248">MSSSLSNDVCPKAVEEAGGQLGGCQNGINQAKRNYESICDPCFEKQEERRLREREQRNTSQNRDKRPMARSEVNPLGKAVVRKAGTSVAADGLRVAAKKFVSLIHTASRFCHRPRRSFSDSGRIATKVPGLMMGLREA</sequence>